<protein>
    <submittedName>
        <fullName evidence="1">Uncharacterized protein</fullName>
    </submittedName>
</protein>
<dbReference type="AlphaFoldDB" id="A0A2S3H3V4"/>
<name>A0A2S3H3V4_9POAL</name>
<dbReference type="Gramene" id="PAN14600">
    <property type="protein sequence ID" value="PAN14600"/>
    <property type="gene ID" value="PAHAL_2G422800"/>
</dbReference>
<evidence type="ECO:0000313" key="1">
    <source>
        <dbReference type="EMBL" id="PAN14600.1"/>
    </source>
</evidence>
<dbReference type="EMBL" id="CM008047">
    <property type="protein sequence ID" value="PAN14600.1"/>
    <property type="molecule type" value="Genomic_DNA"/>
</dbReference>
<reference evidence="1" key="1">
    <citation type="submission" date="2018-04" db="EMBL/GenBank/DDBJ databases">
        <title>WGS assembly of Panicum hallii.</title>
        <authorList>
            <person name="Lovell J."/>
            <person name="Jenkins J."/>
            <person name="Lowry D."/>
            <person name="Mamidi S."/>
            <person name="Sreedasyam A."/>
            <person name="Weng X."/>
            <person name="Barry K."/>
            <person name="Bonette J."/>
            <person name="Campitelli B."/>
            <person name="Daum C."/>
            <person name="Gordon S."/>
            <person name="Gould B."/>
            <person name="Lipzen A."/>
            <person name="Macqueen A."/>
            <person name="Palacio-Mejia J."/>
            <person name="Plott C."/>
            <person name="Shakirov E."/>
            <person name="Shu S."/>
            <person name="Yoshinaga Y."/>
            <person name="Zane M."/>
            <person name="Rokhsar D."/>
            <person name="Grimwood J."/>
            <person name="Schmutz J."/>
            <person name="Juenger T."/>
        </authorList>
    </citation>
    <scope>NUCLEOTIDE SEQUENCE [LARGE SCALE GENOMIC DNA]</scope>
    <source>
        <strain evidence="1">FIL2</strain>
    </source>
</reference>
<sequence>MVSTCLYRLCRYWSLLQPTVPFFLKAVASFVSTLSAYEWHREICGGIEDSRGWGLDLVVQPNLPSNLISISRFMFFQLQGACIFMLFCL</sequence>
<proteinExistence type="predicted"/>
<dbReference type="Proteomes" id="UP000243499">
    <property type="component" value="Chromosome 2"/>
</dbReference>
<organism evidence="1">
    <name type="scientific">Panicum hallii</name>
    <dbReference type="NCBI Taxonomy" id="206008"/>
    <lineage>
        <taxon>Eukaryota</taxon>
        <taxon>Viridiplantae</taxon>
        <taxon>Streptophyta</taxon>
        <taxon>Embryophyta</taxon>
        <taxon>Tracheophyta</taxon>
        <taxon>Spermatophyta</taxon>
        <taxon>Magnoliopsida</taxon>
        <taxon>Liliopsida</taxon>
        <taxon>Poales</taxon>
        <taxon>Poaceae</taxon>
        <taxon>PACMAD clade</taxon>
        <taxon>Panicoideae</taxon>
        <taxon>Panicodae</taxon>
        <taxon>Paniceae</taxon>
        <taxon>Panicinae</taxon>
        <taxon>Panicum</taxon>
        <taxon>Panicum sect. Panicum</taxon>
    </lineage>
</organism>
<accession>A0A2S3H3V4</accession>
<gene>
    <name evidence="1" type="ORF">PAHAL_2G422800</name>
</gene>